<dbReference type="EMBL" id="BMAO01001990">
    <property type="protein sequence ID" value="GFQ77348.1"/>
    <property type="molecule type" value="Genomic_DNA"/>
</dbReference>
<comment type="caution">
    <text evidence="2">The sequence shown here is derived from an EMBL/GenBank/DDBJ whole genome shotgun (WGS) entry which is preliminary data.</text>
</comment>
<keyword evidence="3" id="KW-1185">Reference proteome</keyword>
<accession>A0A8X6FDJ7</accession>
<name>A0A8X6FDJ7_TRICU</name>
<keyword evidence="1" id="KW-0732">Signal</keyword>
<evidence type="ECO:0000313" key="2">
    <source>
        <dbReference type="EMBL" id="GFQ77348.1"/>
    </source>
</evidence>
<protein>
    <submittedName>
        <fullName evidence="2">Uncharacterized protein</fullName>
    </submittedName>
</protein>
<feature type="chain" id="PRO_5036489065" evidence="1">
    <location>
        <begin position="22"/>
        <end position="515"/>
    </location>
</feature>
<proteinExistence type="predicted"/>
<evidence type="ECO:0000313" key="3">
    <source>
        <dbReference type="Proteomes" id="UP000887116"/>
    </source>
</evidence>
<evidence type="ECO:0000256" key="1">
    <source>
        <dbReference type="SAM" id="SignalP"/>
    </source>
</evidence>
<dbReference type="InterPro" id="IPR018247">
    <property type="entry name" value="EF_Hand_1_Ca_BS"/>
</dbReference>
<dbReference type="AlphaFoldDB" id="A0A8X6FDJ7"/>
<feature type="signal peptide" evidence="1">
    <location>
        <begin position="1"/>
        <end position="21"/>
    </location>
</feature>
<sequence>MALIFLTIFFCVINHFVHLQAKVSNANTFNVIEDASLWADSAFNFINNMSCKDSFLTTEEDCIKLVSVLKSDMNFYSAGPISGEKFGAVLPDGPLTRSVNHDAILVIDPYPEANLGHLLVVFYVDLGWTKLQCEVNGGEFTDDGACLSLALRKRCHNFLLNAKWKLNNNRKKNCEIDFFPLVHLAHEEPSQLGQRLECRDDLTGFASCPVLRPENETNTLVCDALTENTLRCSNTATTVGTRCRLLERCDHAVLISGGWDRLADRPLYFENMVKFHEMLMNNGFLHSNVKMFYSNGNNGIHDTLDIKEEIFPSAFKLTMRYHIRKICRSSLCADSFVIYLNSPTTSDGTSLLWDIDRNGLIDKNEVYTLRELLHDTQHCMAQQLYIIADQNFSGKLVHALEHSSKHNNVMAFASGHEHEYSWNGDFTTQWAMYTGNQNCISDTHDMVKSVMNSSQPISYYGFEASANTTIFGAPCNILPPYTERELQKNFYGCQFLSTSAWVRGRSSTPEYDSDE</sequence>
<gene>
    <name evidence="2" type="primary">NCL1_36746</name>
    <name evidence="2" type="ORF">TNCT_416211</name>
</gene>
<dbReference type="PANTHER" id="PTHR35842">
    <property type="entry name" value="SI:CH211-67E16.11"/>
    <property type="match status" value="1"/>
</dbReference>
<dbReference type="Proteomes" id="UP000887116">
    <property type="component" value="Unassembled WGS sequence"/>
</dbReference>
<dbReference type="PROSITE" id="PS00018">
    <property type="entry name" value="EF_HAND_1"/>
    <property type="match status" value="1"/>
</dbReference>
<reference evidence="2" key="1">
    <citation type="submission" date="2020-07" db="EMBL/GenBank/DDBJ databases">
        <title>Multicomponent nature underlies the extraordinary mechanical properties of spider dragline silk.</title>
        <authorList>
            <person name="Kono N."/>
            <person name="Nakamura H."/>
            <person name="Mori M."/>
            <person name="Yoshida Y."/>
            <person name="Ohtoshi R."/>
            <person name="Malay A.D."/>
            <person name="Moran D.A.P."/>
            <person name="Tomita M."/>
            <person name="Numata K."/>
            <person name="Arakawa K."/>
        </authorList>
    </citation>
    <scope>NUCLEOTIDE SEQUENCE</scope>
</reference>
<dbReference type="OrthoDB" id="6132489at2759"/>
<dbReference type="PANTHER" id="PTHR35842:SF1">
    <property type="entry name" value="SI:CH211-67E16.11"/>
    <property type="match status" value="1"/>
</dbReference>
<organism evidence="2 3">
    <name type="scientific">Trichonephila clavata</name>
    <name type="common">Joro spider</name>
    <name type="synonym">Nephila clavata</name>
    <dbReference type="NCBI Taxonomy" id="2740835"/>
    <lineage>
        <taxon>Eukaryota</taxon>
        <taxon>Metazoa</taxon>
        <taxon>Ecdysozoa</taxon>
        <taxon>Arthropoda</taxon>
        <taxon>Chelicerata</taxon>
        <taxon>Arachnida</taxon>
        <taxon>Araneae</taxon>
        <taxon>Araneomorphae</taxon>
        <taxon>Entelegynae</taxon>
        <taxon>Araneoidea</taxon>
        <taxon>Nephilidae</taxon>
        <taxon>Trichonephila</taxon>
    </lineage>
</organism>